<reference evidence="1" key="1">
    <citation type="submission" date="2021-04" db="EMBL/GenBank/DDBJ databases">
        <title>Luteolibacter sp. 32A isolated from the skin of an Anderson's salamander (Ambystoma andersonii).</title>
        <authorList>
            <person name="Spergser J."/>
            <person name="Busse H.-J."/>
        </authorList>
    </citation>
    <scope>NUCLEOTIDE SEQUENCE</scope>
    <source>
        <strain evidence="1">32A</strain>
    </source>
</reference>
<dbReference type="InterPro" id="IPR009003">
    <property type="entry name" value="Peptidase_S1_PA"/>
</dbReference>
<dbReference type="KEGG" id="lamb:KBB96_09745"/>
<evidence type="ECO:0000313" key="2">
    <source>
        <dbReference type="Proteomes" id="UP000676169"/>
    </source>
</evidence>
<dbReference type="RefSeq" id="WP_211634507.1">
    <property type="nucleotide sequence ID" value="NZ_CP073100.1"/>
</dbReference>
<dbReference type="AlphaFoldDB" id="A0A975J370"/>
<dbReference type="EMBL" id="CP073100">
    <property type="protein sequence ID" value="QUE53163.1"/>
    <property type="molecule type" value="Genomic_DNA"/>
</dbReference>
<organism evidence="1 2">
    <name type="scientific">Luteolibacter ambystomatis</name>
    <dbReference type="NCBI Taxonomy" id="2824561"/>
    <lineage>
        <taxon>Bacteria</taxon>
        <taxon>Pseudomonadati</taxon>
        <taxon>Verrucomicrobiota</taxon>
        <taxon>Verrucomicrobiia</taxon>
        <taxon>Verrucomicrobiales</taxon>
        <taxon>Verrucomicrobiaceae</taxon>
        <taxon>Luteolibacter</taxon>
    </lineage>
</organism>
<gene>
    <name evidence="1" type="ORF">KBB96_09745</name>
</gene>
<dbReference type="Pfam" id="PF13365">
    <property type="entry name" value="Trypsin_2"/>
    <property type="match status" value="1"/>
</dbReference>
<dbReference type="SUPFAM" id="SSF50494">
    <property type="entry name" value="Trypsin-like serine proteases"/>
    <property type="match status" value="1"/>
</dbReference>
<evidence type="ECO:0000313" key="1">
    <source>
        <dbReference type="EMBL" id="QUE53163.1"/>
    </source>
</evidence>
<protein>
    <submittedName>
        <fullName evidence="1">Trypsin-like peptidase domain-containing protein</fullName>
    </submittedName>
</protein>
<sequence length="598" mass="64602">MEAIRNYVWYLEARPQGNPQGAAQMGSGVVVSLYQPNQPDSHRRYLLTCRHVIRGADSKGANGYGDPLGEILCWKPNLGFTKPADIPNRQSGVCPGSWIARIADVLSPQSPGDVPADQRHPARDWVLLEVKGSDPLDDFQVEPFAPDWKEVKDGEALDIVGFPGGSATWRTNKLVQSVIARNAESQRLGEAGTLKLNGAQTGPGMSGCGVFDPAGFLAGIHRSATVVELATGAVSAPFIRGELAKLGWLVSAAAADPVAAIRESSKEVSAAFVSLTKLDTNKLTQTKPNTLEELASALETLKADLSTMRDCKAAHEILLHQAGVRVRPLLAAVARMADTATVDEAKEEVASLLDLLLADAAAFQKIAAKCPSVDTAALFAKQFTDAVNRLREPAITPDKSEKVIRMTLQRIVATGPADFQHEIGRKAAKLSFDRISVLVADLLTDRMIPPGVGLEGMMKLIPLKDEVGRLVAEHQSWQDFDREVRPIDDKARSVEGGREADLPDIQYLAELLAPWVQNLQATQTGYSDDFSDLMLSIRAFTTAAAAEKPEPTTVIKTFDAMRAKADYLFNLADQKLLKACESVTTIIAPIETLLTKIS</sequence>
<proteinExistence type="predicted"/>
<accession>A0A975J370</accession>
<name>A0A975J370_9BACT</name>
<dbReference type="Proteomes" id="UP000676169">
    <property type="component" value="Chromosome"/>
</dbReference>
<keyword evidence="2" id="KW-1185">Reference proteome</keyword>